<reference evidence="11" key="1">
    <citation type="journal article" date="2015" name="Chem. Biol.">
        <title>Structure, bioactivity, and resistance mechanism of streptomonomicin, an unusual lasso Peptide from an understudied halophilic actinomycete.</title>
        <authorList>
            <person name="Metelev M."/>
            <person name="Tietz J.I."/>
            <person name="Melby J.O."/>
            <person name="Blair P.M."/>
            <person name="Zhu L."/>
            <person name="Livnat I."/>
            <person name="Severinov K."/>
            <person name="Mitchell D.A."/>
        </authorList>
    </citation>
    <scope>NUCLEOTIDE SEQUENCE [LARGE SCALE GENOMIC DNA]</scope>
    <source>
        <strain evidence="11">YIM 90003</strain>
    </source>
</reference>
<evidence type="ECO:0000256" key="3">
    <source>
        <dbReference type="ARBA" id="ARBA00010869"/>
    </source>
</evidence>
<dbReference type="GO" id="GO:0030170">
    <property type="term" value="F:pyridoxal phosphate binding"/>
    <property type="evidence" value="ECO:0007669"/>
    <property type="project" value="InterPro"/>
</dbReference>
<comment type="similarity">
    <text evidence="3">Belongs to the serine/threonine dehydratase family.</text>
</comment>
<dbReference type="GO" id="GO:0009097">
    <property type="term" value="P:isoleucine biosynthetic process"/>
    <property type="evidence" value="ECO:0007669"/>
    <property type="project" value="TreeGrafter"/>
</dbReference>
<evidence type="ECO:0000259" key="9">
    <source>
        <dbReference type="Pfam" id="PF00291"/>
    </source>
</evidence>
<feature type="domain" description="Tryptophan synthase beta chain-like PALP" evidence="9">
    <location>
        <begin position="22"/>
        <end position="299"/>
    </location>
</feature>
<evidence type="ECO:0000256" key="8">
    <source>
        <dbReference type="ARBA" id="ARBA00031427"/>
    </source>
</evidence>
<keyword evidence="11" id="KW-1185">Reference proteome</keyword>
<dbReference type="InterPro" id="IPR050147">
    <property type="entry name" value="Ser/Thr_Dehydratase"/>
</dbReference>
<dbReference type="GO" id="GO:0006565">
    <property type="term" value="P:L-serine catabolic process"/>
    <property type="evidence" value="ECO:0007669"/>
    <property type="project" value="TreeGrafter"/>
</dbReference>
<evidence type="ECO:0000256" key="2">
    <source>
        <dbReference type="ARBA" id="ARBA00001933"/>
    </source>
</evidence>
<keyword evidence="6" id="KW-0456">Lyase</keyword>
<evidence type="ECO:0000313" key="11">
    <source>
        <dbReference type="Proteomes" id="UP000031675"/>
    </source>
</evidence>
<dbReference type="GO" id="GO:0004794">
    <property type="term" value="F:threonine deaminase activity"/>
    <property type="evidence" value="ECO:0007669"/>
    <property type="project" value="UniProtKB-EC"/>
</dbReference>
<dbReference type="FunFam" id="3.40.50.1100:FF:000005">
    <property type="entry name" value="Threonine dehydratase catabolic"/>
    <property type="match status" value="1"/>
</dbReference>
<dbReference type="Pfam" id="PF00291">
    <property type="entry name" value="PALP"/>
    <property type="match status" value="1"/>
</dbReference>
<dbReference type="GO" id="GO:0003941">
    <property type="term" value="F:L-serine ammonia-lyase activity"/>
    <property type="evidence" value="ECO:0007669"/>
    <property type="project" value="TreeGrafter"/>
</dbReference>
<dbReference type="STRING" id="183763.LP52_08540"/>
<evidence type="ECO:0000256" key="6">
    <source>
        <dbReference type="ARBA" id="ARBA00023239"/>
    </source>
</evidence>
<dbReference type="EC" id="4.3.1.19" evidence="4"/>
<dbReference type="OrthoDB" id="9811476at2"/>
<dbReference type="Proteomes" id="UP000031675">
    <property type="component" value="Unassembled WGS sequence"/>
</dbReference>
<evidence type="ECO:0000256" key="1">
    <source>
        <dbReference type="ARBA" id="ARBA00001274"/>
    </source>
</evidence>
<evidence type="ECO:0000256" key="4">
    <source>
        <dbReference type="ARBA" id="ARBA00012096"/>
    </source>
</evidence>
<accession>A0A0C2JQU8</accession>
<dbReference type="InterPro" id="IPR001926">
    <property type="entry name" value="TrpB-like_PALP"/>
</dbReference>
<comment type="cofactor">
    <cofactor evidence="2">
        <name>pyridoxal 5'-phosphate</name>
        <dbReference type="ChEBI" id="CHEBI:597326"/>
    </cofactor>
</comment>
<dbReference type="PANTHER" id="PTHR48078:SF7">
    <property type="entry name" value="BLL6502 PROTEIN"/>
    <property type="match status" value="1"/>
</dbReference>
<comment type="function">
    <text evidence="7">Catalyzes the anaerobic formation of alpha-ketobutyrate and ammonia from threonine in a two-step reaction. The first step involved a dehydration of threonine and a production of enamine intermediates (aminocrotonate), which tautomerizes to its imine form (iminobutyrate). Both intermediates are unstable and short-lived. The second step is the nonenzymatic hydrolysis of the enamine/imine intermediates to form 2-ketobutyrate and free ammonia. In the low water environment of the cell, the second step is accelerated by RidA.</text>
</comment>
<dbReference type="PROSITE" id="PS00165">
    <property type="entry name" value="DEHYDRATASE_SER_THR"/>
    <property type="match status" value="1"/>
</dbReference>
<dbReference type="InterPro" id="IPR000634">
    <property type="entry name" value="Ser/Thr_deHydtase_PyrdxlP-BS"/>
</dbReference>
<dbReference type="SUPFAM" id="SSF53686">
    <property type="entry name" value="Tryptophan synthase beta subunit-like PLP-dependent enzymes"/>
    <property type="match status" value="1"/>
</dbReference>
<dbReference type="PANTHER" id="PTHR48078">
    <property type="entry name" value="THREONINE DEHYDRATASE, MITOCHONDRIAL-RELATED"/>
    <property type="match status" value="1"/>
</dbReference>
<comment type="caution">
    <text evidence="10">The sequence shown here is derived from an EMBL/GenBank/DDBJ whole genome shotgun (WGS) entry which is preliminary data.</text>
</comment>
<gene>
    <name evidence="10" type="ORF">LP52_08540</name>
</gene>
<proteinExistence type="inferred from homology"/>
<evidence type="ECO:0000256" key="5">
    <source>
        <dbReference type="ARBA" id="ARBA00022898"/>
    </source>
</evidence>
<sequence length="315" mass="32353">MELITSADVAAAEERLAGAAVRTTLVPCEWAPGELWVKPENLQPVGAFKIRGAGNALARLDPQRRRAGVITHSSGNHGQALAYAARMHGVRCVVVVPEGAPRVKVAAMHGFGAETVSVEPVRRVEKARELAEEQGLTLVPPFDHLDVIAGQGTVGSEIAADLPGVETVLVPVGGGGLAAGVATAVKARCPQARVVGVEPELAADAKQSLERGRLTPWPAERTQRTMADGVRVGPSELTFAHLRARLDGIVAVSEEEIFAAMGALALSARLVAEPSGAVAAAAHLAGRAPGGRTVAVVSGGNVVPDLLARAVTAEG</sequence>
<dbReference type="Gene3D" id="3.40.50.1100">
    <property type="match status" value="2"/>
</dbReference>
<keyword evidence="5" id="KW-0663">Pyridoxal phosphate</keyword>
<dbReference type="EMBL" id="JROO01000014">
    <property type="protein sequence ID" value="KIH99177.1"/>
    <property type="molecule type" value="Genomic_DNA"/>
</dbReference>
<dbReference type="GO" id="GO:0006567">
    <property type="term" value="P:L-threonine catabolic process"/>
    <property type="evidence" value="ECO:0007669"/>
    <property type="project" value="TreeGrafter"/>
</dbReference>
<dbReference type="CDD" id="cd01562">
    <property type="entry name" value="Thr-dehyd"/>
    <property type="match status" value="1"/>
</dbReference>
<evidence type="ECO:0000256" key="7">
    <source>
        <dbReference type="ARBA" id="ARBA00025527"/>
    </source>
</evidence>
<dbReference type="RefSeq" id="WP_040272259.1">
    <property type="nucleotide sequence ID" value="NZ_JROO01000014.1"/>
</dbReference>
<protein>
    <recommendedName>
        <fullName evidence="4">threonine ammonia-lyase</fullName>
        <ecNumber evidence="4">4.3.1.19</ecNumber>
    </recommendedName>
    <alternativeName>
        <fullName evidence="8">Threonine deaminase</fullName>
    </alternativeName>
</protein>
<dbReference type="AlphaFoldDB" id="A0A0C2JQU8"/>
<name>A0A0C2JQU8_9ACTN</name>
<organism evidence="10 11">
    <name type="scientific">Streptomonospora alba</name>
    <dbReference type="NCBI Taxonomy" id="183763"/>
    <lineage>
        <taxon>Bacteria</taxon>
        <taxon>Bacillati</taxon>
        <taxon>Actinomycetota</taxon>
        <taxon>Actinomycetes</taxon>
        <taxon>Streptosporangiales</taxon>
        <taxon>Nocardiopsidaceae</taxon>
        <taxon>Streptomonospora</taxon>
    </lineage>
</organism>
<evidence type="ECO:0000313" key="10">
    <source>
        <dbReference type="EMBL" id="KIH99177.1"/>
    </source>
</evidence>
<dbReference type="InterPro" id="IPR036052">
    <property type="entry name" value="TrpB-like_PALP_sf"/>
</dbReference>
<comment type="catalytic activity">
    <reaction evidence="1">
        <text>L-threonine = 2-oxobutanoate + NH4(+)</text>
        <dbReference type="Rhea" id="RHEA:22108"/>
        <dbReference type="ChEBI" id="CHEBI:16763"/>
        <dbReference type="ChEBI" id="CHEBI:28938"/>
        <dbReference type="ChEBI" id="CHEBI:57926"/>
        <dbReference type="EC" id="4.3.1.19"/>
    </reaction>
</comment>